<gene>
    <name evidence="12" type="ORF">Salat_2734800</name>
</gene>
<dbReference type="PANTHER" id="PTHR33044">
    <property type="entry name" value="BIFUNCTIONAL INHIBITOR/LIPID-TRANSFER PROTEIN/SEED STORAGE 2S ALBUMIN SUPERFAMILY PROTEIN-RELATED"/>
    <property type="match status" value="1"/>
</dbReference>
<dbReference type="CDD" id="cd00010">
    <property type="entry name" value="AAI_LTSS"/>
    <property type="match status" value="1"/>
</dbReference>
<evidence type="ECO:0000256" key="10">
    <source>
        <dbReference type="SAM" id="SignalP"/>
    </source>
</evidence>
<reference evidence="12" key="2">
    <citation type="journal article" date="2024" name="Plant">
        <title>Genomic evolution and insights into agronomic trait innovations of Sesamum species.</title>
        <authorList>
            <person name="Miao H."/>
            <person name="Wang L."/>
            <person name="Qu L."/>
            <person name="Liu H."/>
            <person name="Sun Y."/>
            <person name="Le M."/>
            <person name="Wang Q."/>
            <person name="Wei S."/>
            <person name="Zheng Y."/>
            <person name="Lin W."/>
            <person name="Duan Y."/>
            <person name="Cao H."/>
            <person name="Xiong S."/>
            <person name="Wang X."/>
            <person name="Wei L."/>
            <person name="Li C."/>
            <person name="Ma Q."/>
            <person name="Ju M."/>
            <person name="Zhao R."/>
            <person name="Li G."/>
            <person name="Mu C."/>
            <person name="Tian Q."/>
            <person name="Mei H."/>
            <person name="Zhang T."/>
            <person name="Gao T."/>
            <person name="Zhang H."/>
        </authorList>
    </citation>
    <scope>NUCLEOTIDE SEQUENCE</scope>
    <source>
        <strain evidence="12">3651</strain>
    </source>
</reference>
<dbReference type="Proteomes" id="UP001293254">
    <property type="component" value="Unassembled WGS sequence"/>
</dbReference>
<protein>
    <recommendedName>
        <fullName evidence="11">Bifunctional inhibitor/plant lipid transfer protein/seed storage helical domain-containing protein</fullName>
    </recommendedName>
</protein>
<dbReference type="InterPro" id="IPR016140">
    <property type="entry name" value="Bifunc_inhib/LTP/seed_store"/>
</dbReference>
<evidence type="ECO:0000256" key="4">
    <source>
        <dbReference type="ARBA" id="ARBA00022622"/>
    </source>
</evidence>
<keyword evidence="13" id="KW-1185">Reference proteome</keyword>
<keyword evidence="3" id="KW-1003">Cell membrane</keyword>
<feature type="region of interest" description="Disordered" evidence="9">
    <location>
        <begin position="135"/>
        <end position="174"/>
    </location>
</feature>
<organism evidence="12 13">
    <name type="scientific">Sesamum alatum</name>
    <dbReference type="NCBI Taxonomy" id="300844"/>
    <lineage>
        <taxon>Eukaryota</taxon>
        <taxon>Viridiplantae</taxon>
        <taxon>Streptophyta</taxon>
        <taxon>Embryophyta</taxon>
        <taxon>Tracheophyta</taxon>
        <taxon>Spermatophyta</taxon>
        <taxon>Magnoliopsida</taxon>
        <taxon>eudicotyledons</taxon>
        <taxon>Gunneridae</taxon>
        <taxon>Pentapetalae</taxon>
        <taxon>asterids</taxon>
        <taxon>lamiids</taxon>
        <taxon>Lamiales</taxon>
        <taxon>Pedaliaceae</taxon>
        <taxon>Sesamum</taxon>
    </lineage>
</organism>
<evidence type="ECO:0000256" key="2">
    <source>
        <dbReference type="ARBA" id="ARBA00009748"/>
    </source>
</evidence>
<evidence type="ECO:0000313" key="12">
    <source>
        <dbReference type="EMBL" id="KAK4413222.1"/>
    </source>
</evidence>
<keyword evidence="8" id="KW-0449">Lipoprotein</keyword>
<dbReference type="Gene3D" id="1.10.110.10">
    <property type="entry name" value="Plant lipid-transfer and hydrophobic proteins"/>
    <property type="match status" value="1"/>
</dbReference>
<sequence>METIRKNPVSMIFIMLAIAGTLSGVAANLEEDEKECAEQLTNLAACIPYVSGTAKQPTKECCDDTMKVKTAQPKCLCVLIKESSDPSMGLPINTTLALQMPAACHIDAKVSDCPSLLNLPADSPDAKIFKVASADSGTGSSADSPSGSTASAKSPPSSTTTGSDTTKTTSTSTSNGAKIATSVLFVVGLASISLVFV</sequence>
<dbReference type="Pfam" id="PF14368">
    <property type="entry name" value="LTP_2"/>
    <property type="match status" value="1"/>
</dbReference>
<dbReference type="EMBL" id="JACGWO010000012">
    <property type="protein sequence ID" value="KAK4413222.1"/>
    <property type="molecule type" value="Genomic_DNA"/>
</dbReference>
<dbReference type="GO" id="GO:0098552">
    <property type="term" value="C:side of membrane"/>
    <property type="evidence" value="ECO:0007669"/>
    <property type="project" value="UniProtKB-KW"/>
</dbReference>
<evidence type="ECO:0000256" key="7">
    <source>
        <dbReference type="ARBA" id="ARBA00023180"/>
    </source>
</evidence>
<evidence type="ECO:0000256" key="6">
    <source>
        <dbReference type="ARBA" id="ARBA00023157"/>
    </source>
</evidence>
<dbReference type="InterPro" id="IPR043325">
    <property type="entry name" value="LTSS"/>
</dbReference>
<name>A0AAE2C8S0_9LAMI</name>
<evidence type="ECO:0000313" key="13">
    <source>
        <dbReference type="Proteomes" id="UP001293254"/>
    </source>
</evidence>
<comment type="subcellular location">
    <subcellularLocation>
        <location evidence="1">Cell membrane</location>
        <topology evidence="1">Lipid-anchor</topology>
        <topology evidence="1">GPI-anchor</topology>
    </subcellularLocation>
</comment>
<evidence type="ECO:0000256" key="1">
    <source>
        <dbReference type="ARBA" id="ARBA00004609"/>
    </source>
</evidence>
<evidence type="ECO:0000259" key="11">
    <source>
        <dbReference type="Pfam" id="PF14368"/>
    </source>
</evidence>
<dbReference type="InterPro" id="IPR036312">
    <property type="entry name" value="Bifun_inhib/LTP/seed_sf"/>
</dbReference>
<dbReference type="GO" id="GO:0005886">
    <property type="term" value="C:plasma membrane"/>
    <property type="evidence" value="ECO:0007669"/>
    <property type="project" value="UniProtKB-SubCell"/>
</dbReference>
<evidence type="ECO:0000256" key="8">
    <source>
        <dbReference type="ARBA" id="ARBA00023288"/>
    </source>
</evidence>
<accession>A0AAE2C8S0</accession>
<dbReference type="SUPFAM" id="SSF47699">
    <property type="entry name" value="Bifunctional inhibitor/lipid-transfer protein/seed storage 2S albumin"/>
    <property type="match status" value="1"/>
</dbReference>
<feature type="chain" id="PRO_5042014367" description="Bifunctional inhibitor/plant lipid transfer protein/seed storage helical domain-containing protein" evidence="10">
    <location>
        <begin position="28"/>
        <end position="197"/>
    </location>
</feature>
<proteinExistence type="inferred from homology"/>
<evidence type="ECO:0000256" key="3">
    <source>
        <dbReference type="ARBA" id="ARBA00022475"/>
    </source>
</evidence>
<reference evidence="12" key="1">
    <citation type="submission" date="2020-06" db="EMBL/GenBank/DDBJ databases">
        <authorList>
            <person name="Li T."/>
            <person name="Hu X."/>
            <person name="Zhang T."/>
            <person name="Song X."/>
            <person name="Zhang H."/>
            <person name="Dai N."/>
            <person name="Sheng W."/>
            <person name="Hou X."/>
            <person name="Wei L."/>
        </authorList>
    </citation>
    <scope>NUCLEOTIDE SEQUENCE</scope>
    <source>
        <strain evidence="12">3651</strain>
        <tissue evidence="12">Leaf</tissue>
    </source>
</reference>
<evidence type="ECO:0000256" key="9">
    <source>
        <dbReference type="SAM" id="MobiDB-lite"/>
    </source>
</evidence>
<keyword evidence="6" id="KW-1015">Disulfide bond</keyword>
<comment type="similarity">
    <text evidence="2">Belongs to the plant LTP family.</text>
</comment>
<keyword evidence="4" id="KW-0472">Membrane</keyword>
<keyword evidence="5 10" id="KW-0732">Signal</keyword>
<keyword evidence="4" id="KW-0336">GPI-anchor</keyword>
<comment type="caution">
    <text evidence="12">The sequence shown here is derived from an EMBL/GenBank/DDBJ whole genome shotgun (WGS) entry which is preliminary data.</text>
</comment>
<keyword evidence="7" id="KW-0325">Glycoprotein</keyword>
<dbReference type="AlphaFoldDB" id="A0AAE2C8S0"/>
<feature type="signal peptide" evidence="10">
    <location>
        <begin position="1"/>
        <end position="27"/>
    </location>
</feature>
<evidence type="ECO:0000256" key="5">
    <source>
        <dbReference type="ARBA" id="ARBA00022729"/>
    </source>
</evidence>
<feature type="domain" description="Bifunctional inhibitor/plant lipid transfer protein/seed storage helical" evidence="11">
    <location>
        <begin position="30"/>
        <end position="113"/>
    </location>
</feature>